<dbReference type="EC" id="3.1.4.58" evidence="2"/>
<dbReference type="Proteomes" id="UP000034050">
    <property type="component" value="Unassembled WGS sequence"/>
</dbReference>
<dbReference type="Gene3D" id="3.90.1140.10">
    <property type="entry name" value="Cyclic phosphodiesterase"/>
    <property type="match status" value="1"/>
</dbReference>
<dbReference type="EMBL" id="LCFD01000001">
    <property type="protein sequence ID" value="KKS87659.1"/>
    <property type="molecule type" value="Genomic_DNA"/>
</dbReference>
<feature type="active site" description="Proton acceptor" evidence="2">
    <location>
        <position position="125"/>
    </location>
</feature>
<evidence type="ECO:0000256" key="1">
    <source>
        <dbReference type="ARBA" id="ARBA00022801"/>
    </source>
</evidence>
<dbReference type="InterPro" id="IPR009097">
    <property type="entry name" value="Cyclic_Pdiesterase"/>
</dbReference>
<evidence type="ECO:0000313" key="3">
    <source>
        <dbReference type="EMBL" id="KKS87659.1"/>
    </source>
</evidence>
<comment type="catalytic activity">
    <reaction evidence="2">
        <text>a 3'-end 2',3'-cyclophospho-ribonucleotide-RNA + H2O = a 3'-end 2'-phospho-ribonucleotide-RNA + H(+)</text>
        <dbReference type="Rhea" id="RHEA:11828"/>
        <dbReference type="Rhea" id="RHEA-COMP:10464"/>
        <dbReference type="Rhea" id="RHEA-COMP:17353"/>
        <dbReference type="ChEBI" id="CHEBI:15377"/>
        <dbReference type="ChEBI" id="CHEBI:15378"/>
        <dbReference type="ChEBI" id="CHEBI:83064"/>
        <dbReference type="ChEBI" id="CHEBI:173113"/>
        <dbReference type="EC" id="3.1.4.58"/>
    </reaction>
</comment>
<name>A0A0G1CQ51_9BACT</name>
<sequence>MKRRLFVGIGLPKSTKQKLGKLLSGLGQDYPEIKWEVPEKLHLTLKFLGNTVVVPETILTSLRQKLADTSGFTLNFGEIAILVNQQSLVVLEAISEENLLSLYHKINNVLENLKFARDKRKFYPHVTLGRFTSQAGGWDLSHTNFKLPRVEVKAVTLWQSQSDKMGTTYVSLGEVVLREVLSS</sequence>
<dbReference type="HAMAP" id="MF_01940">
    <property type="entry name" value="RNA_CPDase"/>
    <property type="match status" value="1"/>
</dbReference>
<organism evidence="3 4">
    <name type="scientific">Candidatus Gottesmanbacteria bacterium GW2011_GWB1_43_11</name>
    <dbReference type="NCBI Taxonomy" id="1618446"/>
    <lineage>
        <taxon>Bacteria</taxon>
        <taxon>Candidatus Gottesmaniibacteriota</taxon>
    </lineage>
</organism>
<reference evidence="3 4" key="1">
    <citation type="journal article" date="2015" name="Nature">
        <title>rRNA introns, odd ribosomes, and small enigmatic genomes across a large radiation of phyla.</title>
        <authorList>
            <person name="Brown C.T."/>
            <person name="Hug L.A."/>
            <person name="Thomas B.C."/>
            <person name="Sharon I."/>
            <person name="Castelle C.J."/>
            <person name="Singh A."/>
            <person name="Wilkins M.J."/>
            <person name="Williams K.H."/>
            <person name="Banfield J.F."/>
        </authorList>
    </citation>
    <scope>NUCLEOTIDE SEQUENCE [LARGE SCALE GENOMIC DNA]</scope>
</reference>
<feature type="short sequence motif" description="HXTX 1" evidence="2">
    <location>
        <begin position="42"/>
        <end position="45"/>
    </location>
</feature>
<dbReference type="GO" id="GO:0004113">
    <property type="term" value="F:2',3'-cyclic-nucleotide 3'-phosphodiesterase activity"/>
    <property type="evidence" value="ECO:0007669"/>
    <property type="project" value="InterPro"/>
</dbReference>
<gene>
    <name evidence="3" type="ORF">UV61_C0001G0066</name>
</gene>
<evidence type="ECO:0000256" key="2">
    <source>
        <dbReference type="HAMAP-Rule" id="MF_01940"/>
    </source>
</evidence>
<dbReference type="GO" id="GO:0008664">
    <property type="term" value="F:RNA 2',3'-cyclic 3'-phosphodiesterase activity"/>
    <property type="evidence" value="ECO:0007669"/>
    <property type="project" value="UniProtKB-EC"/>
</dbReference>
<comment type="function">
    <text evidence="2">Hydrolyzes RNA 2',3'-cyclic phosphodiester to an RNA 2'-phosphomonoester.</text>
</comment>
<dbReference type="PANTHER" id="PTHR35561:SF1">
    <property type="entry name" value="RNA 2',3'-CYCLIC PHOSPHODIESTERASE"/>
    <property type="match status" value="1"/>
</dbReference>
<comment type="caution">
    <text evidence="3">The sequence shown here is derived from an EMBL/GenBank/DDBJ whole genome shotgun (WGS) entry which is preliminary data.</text>
</comment>
<feature type="short sequence motif" description="HXTX 2" evidence="2">
    <location>
        <begin position="125"/>
        <end position="128"/>
    </location>
</feature>
<dbReference type="Pfam" id="PF13563">
    <property type="entry name" value="2_5_RNA_ligase2"/>
    <property type="match status" value="1"/>
</dbReference>
<dbReference type="NCBIfam" id="TIGR02258">
    <property type="entry name" value="2_5_ligase"/>
    <property type="match status" value="1"/>
</dbReference>
<dbReference type="PANTHER" id="PTHR35561">
    <property type="entry name" value="RNA 2',3'-CYCLIC PHOSPHODIESTERASE"/>
    <property type="match status" value="1"/>
</dbReference>
<proteinExistence type="inferred from homology"/>
<evidence type="ECO:0000313" key="4">
    <source>
        <dbReference type="Proteomes" id="UP000034050"/>
    </source>
</evidence>
<dbReference type="InterPro" id="IPR004175">
    <property type="entry name" value="RNA_CPDase"/>
</dbReference>
<dbReference type="SUPFAM" id="SSF55144">
    <property type="entry name" value="LigT-like"/>
    <property type="match status" value="1"/>
</dbReference>
<keyword evidence="3" id="KW-0436">Ligase</keyword>
<comment type="similarity">
    <text evidence="2">Belongs to the 2H phosphoesterase superfamily. ThpR family.</text>
</comment>
<dbReference type="AlphaFoldDB" id="A0A0G1CQ51"/>
<protein>
    <recommendedName>
        <fullName evidence="2">RNA 2',3'-cyclic phosphodiesterase</fullName>
        <shortName evidence="2">RNA 2',3'-CPDase</shortName>
        <ecNumber evidence="2">3.1.4.58</ecNumber>
    </recommendedName>
</protein>
<keyword evidence="1 2" id="KW-0378">Hydrolase</keyword>
<feature type="active site" description="Proton donor" evidence="2">
    <location>
        <position position="42"/>
    </location>
</feature>
<dbReference type="GO" id="GO:0016874">
    <property type="term" value="F:ligase activity"/>
    <property type="evidence" value="ECO:0007669"/>
    <property type="project" value="UniProtKB-KW"/>
</dbReference>
<dbReference type="STRING" id="1618446.UV61_C0001G0066"/>
<accession>A0A0G1CQ51</accession>